<evidence type="ECO:0000256" key="1">
    <source>
        <dbReference type="ARBA" id="ARBA00004571"/>
    </source>
</evidence>
<proteinExistence type="inferred from homology"/>
<keyword evidence="10" id="KW-0998">Cell outer membrane</keyword>
<dbReference type="PANTHER" id="PTHR32552">
    <property type="entry name" value="FERRICHROME IRON RECEPTOR-RELATED"/>
    <property type="match status" value="1"/>
</dbReference>
<dbReference type="InterPro" id="IPR039426">
    <property type="entry name" value="TonB-dep_rcpt-like"/>
</dbReference>
<evidence type="ECO:0000259" key="14">
    <source>
        <dbReference type="Pfam" id="PF07715"/>
    </source>
</evidence>
<comment type="subcellular location">
    <subcellularLocation>
        <location evidence="1">Cell outer membrane</location>
        <topology evidence="1">Multi-pass membrane protein</topology>
    </subcellularLocation>
</comment>
<gene>
    <name evidence="15" type="ORF">ACFO6Q_19520</name>
</gene>
<comment type="similarity">
    <text evidence="11">Belongs to the TonB-dependent receptor family.</text>
</comment>
<dbReference type="EMBL" id="JBHSHD010000017">
    <property type="protein sequence ID" value="MFC4822518.1"/>
    <property type="molecule type" value="Genomic_DNA"/>
</dbReference>
<keyword evidence="3" id="KW-1134">Transmembrane beta strand</keyword>
<evidence type="ECO:0000313" key="16">
    <source>
        <dbReference type="Proteomes" id="UP001595886"/>
    </source>
</evidence>
<name>A0ABV9QYQ2_9GAMM</name>
<feature type="region of interest" description="Disordered" evidence="12">
    <location>
        <begin position="64"/>
        <end position="95"/>
    </location>
</feature>
<keyword evidence="9 11" id="KW-0472">Membrane</keyword>
<keyword evidence="5" id="KW-0812">Transmembrane</keyword>
<evidence type="ECO:0000256" key="5">
    <source>
        <dbReference type="ARBA" id="ARBA00022692"/>
    </source>
</evidence>
<feature type="domain" description="TonB-dependent receptor-like beta-barrel" evidence="13">
    <location>
        <begin position="420"/>
        <end position="832"/>
    </location>
</feature>
<dbReference type="InterPro" id="IPR012910">
    <property type="entry name" value="Plug_dom"/>
</dbReference>
<reference evidence="16" key="1">
    <citation type="journal article" date="2019" name="Int. J. Syst. Evol. Microbiol.">
        <title>The Global Catalogue of Microorganisms (GCM) 10K type strain sequencing project: providing services to taxonomists for standard genome sequencing and annotation.</title>
        <authorList>
            <consortium name="The Broad Institute Genomics Platform"/>
            <consortium name="The Broad Institute Genome Sequencing Center for Infectious Disease"/>
            <person name="Wu L."/>
            <person name="Ma J."/>
        </authorList>
    </citation>
    <scope>NUCLEOTIDE SEQUENCE [LARGE SCALE GENOMIC DNA]</scope>
    <source>
        <strain evidence="16">CCUG 30340</strain>
    </source>
</reference>
<dbReference type="Pfam" id="PF00593">
    <property type="entry name" value="TonB_dep_Rec_b-barrel"/>
    <property type="match status" value="1"/>
</dbReference>
<comment type="caution">
    <text evidence="15">The sequence shown here is derived from an EMBL/GenBank/DDBJ whole genome shotgun (WGS) entry which is preliminary data.</text>
</comment>
<protein>
    <submittedName>
        <fullName evidence="15">TonB-dependent receptor</fullName>
    </submittedName>
</protein>
<evidence type="ECO:0000256" key="10">
    <source>
        <dbReference type="ARBA" id="ARBA00023237"/>
    </source>
</evidence>
<dbReference type="RefSeq" id="WP_380022852.1">
    <property type="nucleotide sequence ID" value="NZ_JBHSHD010000017.1"/>
</dbReference>
<evidence type="ECO:0000256" key="9">
    <source>
        <dbReference type="ARBA" id="ARBA00023136"/>
    </source>
</evidence>
<evidence type="ECO:0000256" key="7">
    <source>
        <dbReference type="ARBA" id="ARBA00023065"/>
    </source>
</evidence>
<keyword evidence="6" id="KW-0408">Iron</keyword>
<dbReference type="InterPro" id="IPR000531">
    <property type="entry name" value="Beta-barrel_TonB"/>
</dbReference>
<keyword evidence="4" id="KW-0410">Iron transport</keyword>
<dbReference type="PANTHER" id="PTHR32552:SF81">
    <property type="entry name" value="TONB-DEPENDENT OUTER MEMBRANE RECEPTOR"/>
    <property type="match status" value="1"/>
</dbReference>
<keyword evidence="16" id="KW-1185">Reference proteome</keyword>
<evidence type="ECO:0000256" key="4">
    <source>
        <dbReference type="ARBA" id="ARBA00022496"/>
    </source>
</evidence>
<dbReference type="SUPFAM" id="SSF56935">
    <property type="entry name" value="Porins"/>
    <property type="match status" value="1"/>
</dbReference>
<evidence type="ECO:0000313" key="15">
    <source>
        <dbReference type="EMBL" id="MFC4822518.1"/>
    </source>
</evidence>
<dbReference type="InterPro" id="IPR036942">
    <property type="entry name" value="Beta-barrel_TonB_sf"/>
</dbReference>
<keyword evidence="2" id="KW-0813">Transport</keyword>
<keyword evidence="7" id="KW-0406">Ion transport</keyword>
<feature type="compositionally biased region" description="Low complexity" evidence="12">
    <location>
        <begin position="64"/>
        <end position="75"/>
    </location>
</feature>
<dbReference type="Gene3D" id="2.40.170.20">
    <property type="entry name" value="TonB-dependent receptor, beta-barrel domain"/>
    <property type="match status" value="3"/>
</dbReference>
<organism evidence="15 16">
    <name type="scientific">Dokdonella ginsengisoli</name>
    <dbReference type="NCBI Taxonomy" id="363846"/>
    <lineage>
        <taxon>Bacteria</taxon>
        <taxon>Pseudomonadati</taxon>
        <taxon>Pseudomonadota</taxon>
        <taxon>Gammaproteobacteria</taxon>
        <taxon>Lysobacterales</taxon>
        <taxon>Rhodanobacteraceae</taxon>
        <taxon>Dokdonella</taxon>
    </lineage>
</organism>
<dbReference type="Proteomes" id="UP001595886">
    <property type="component" value="Unassembled WGS sequence"/>
</dbReference>
<evidence type="ECO:0000256" key="8">
    <source>
        <dbReference type="ARBA" id="ARBA00023077"/>
    </source>
</evidence>
<accession>A0ABV9QYQ2</accession>
<evidence type="ECO:0000256" key="11">
    <source>
        <dbReference type="RuleBase" id="RU003357"/>
    </source>
</evidence>
<evidence type="ECO:0000256" key="12">
    <source>
        <dbReference type="SAM" id="MobiDB-lite"/>
    </source>
</evidence>
<evidence type="ECO:0000256" key="2">
    <source>
        <dbReference type="ARBA" id="ARBA00022448"/>
    </source>
</evidence>
<keyword evidence="8 11" id="KW-0798">TonB box</keyword>
<dbReference type="Pfam" id="PF07715">
    <property type="entry name" value="Plug"/>
    <property type="match status" value="1"/>
</dbReference>
<evidence type="ECO:0000256" key="6">
    <source>
        <dbReference type="ARBA" id="ARBA00023004"/>
    </source>
</evidence>
<keyword evidence="15" id="KW-0675">Receptor</keyword>
<evidence type="ECO:0000259" key="13">
    <source>
        <dbReference type="Pfam" id="PF00593"/>
    </source>
</evidence>
<feature type="domain" description="TonB-dependent receptor plug" evidence="14">
    <location>
        <begin position="109"/>
        <end position="216"/>
    </location>
</feature>
<sequence>MLEATHRTLIRSRRNLLWLALLQGAAAYAQGDADLRAEQPGAGDTARVAANENSIENGVVSGEAAADAPQAAQQDETSPSASSARRGKSADSTQLGTITVTAQKKVENIQKVPIAISAFGGEDLNDRKIETGGDLVTATPNVSFSKTNFAMYNFQIRGIGTQALSVTTDPAVAVSFNSTPMIRNRLFEQEYFDVDRVEVLRGPQGTLYGRNATAGVVNMIPNLPNFDGFESWIKTELGNYDSRRFSGMVNVPLTDTLAFRFAGAWTKRSGYVENTASDKDVDGRNLWSGRLSLAWKPAEGVNANLVWEHFRENDDRARTGKQLCHNDPGPETMIGTSVTQPDRNFMSQGCVDGSLYDRGAFGVPNGGSLPWVLAASRIGGLIGFRADPDGNYAGNVTLIQPWVNPYAGVTQSSDLRKIATTYDPRFKAKNDVVQFNFDTEIGDGLKFISQTLYTRDRYFSTQDYGRFQSNPVFTNTSVDKPYYFNQEGQLAPGYDMLPNGVFCDPQLGCSDRMLLADLVDSYSTQWSQEFRLQSSFDGMFNFSVGANYLHYKIDESYYVFNNMFTAIGQVLFNNQGVGTAPLPCPIGTATRPEIDGSPAPCLYIDPNPIGSLNGQGHNYFRSWNVAETKSAAIFGETYWQLSDTVKLTAGLRFTNDKKITTPIPSQALLTWTDLSRGYFVGGGYTGSGYPANPKIHQTWNEPTGRVVLDWTPQTSFTDSTLLYASVSRGYKAGGTNSPGIGANPDILTFEQRRPEFSPEFVNALEIGTKNVLAGGKLTLNATLFYNDYKDYQVSQIQDRATFNENFDAKTWGLELEAAWKPTPSFMLSGNIGLLGSRVGGGQSSIDVMDRTAGNPDWVVVRPWMQLASNCIAPRAYVERILQAAAQGLIGVNGSAVDVLNSFCTANLPINGAGFQPGGPYAGLLGENVFYDPRTDAPNGGAGFAKSVGGHSLPNAPHITVSVSPQYTFFTSHGDLILRADLYYQGESWARIYQDKIDRLHDWGNVNLSLTWQKLEEDLTVQFYVKNALGGEAITGTFLNSDDSGLTSNVFLQDPRFFGLSIRKGFY</sequence>
<evidence type="ECO:0000256" key="3">
    <source>
        <dbReference type="ARBA" id="ARBA00022452"/>
    </source>
</evidence>